<evidence type="ECO:0000313" key="4">
    <source>
        <dbReference type="RefSeq" id="XP_033584049.1"/>
    </source>
</evidence>
<dbReference type="EMBL" id="MU003692">
    <property type="protein sequence ID" value="KAF2817085.1"/>
    <property type="molecule type" value="Genomic_DNA"/>
</dbReference>
<evidence type="ECO:0000313" key="2">
    <source>
        <dbReference type="EMBL" id="KAF2817085.1"/>
    </source>
</evidence>
<feature type="region of interest" description="Disordered" evidence="1">
    <location>
        <begin position="122"/>
        <end position="145"/>
    </location>
</feature>
<feature type="compositionally biased region" description="Polar residues" evidence="1">
    <location>
        <begin position="122"/>
        <end position="140"/>
    </location>
</feature>
<gene>
    <name evidence="2 4" type="ORF">BDZ99DRAFT_513343</name>
</gene>
<protein>
    <submittedName>
        <fullName evidence="2 4">Uncharacterized protein</fullName>
    </submittedName>
</protein>
<reference evidence="4" key="2">
    <citation type="submission" date="2020-04" db="EMBL/GenBank/DDBJ databases">
        <authorList>
            <consortium name="NCBI Genome Project"/>
        </authorList>
    </citation>
    <scope>NUCLEOTIDE SEQUENCE</scope>
    <source>
        <strain evidence="4">CBS 304.34</strain>
    </source>
</reference>
<reference evidence="2 4" key="1">
    <citation type="journal article" date="2020" name="Stud. Mycol.">
        <title>101 Dothideomycetes genomes: a test case for predicting lifestyles and emergence of pathogens.</title>
        <authorList>
            <person name="Haridas S."/>
            <person name="Albert R."/>
            <person name="Binder M."/>
            <person name="Bloem J."/>
            <person name="Labutti K."/>
            <person name="Salamov A."/>
            <person name="Andreopoulos B."/>
            <person name="Baker S."/>
            <person name="Barry K."/>
            <person name="Bills G."/>
            <person name="Bluhm B."/>
            <person name="Cannon C."/>
            <person name="Castanera R."/>
            <person name="Culley D."/>
            <person name="Daum C."/>
            <person name="Ezra D."/>
            <person name="Gonzalez J."/>
            <person name="Henrissat B."/>
            <person name="Kuo A."/>
            <person name="Liang C."/>
            <person name="Lipzen A."/>
            <person name="Lutzoni F."/>
            <person name="Magnuson J."/>
            <person name="Mondo S."/>
            <person name="Nolan M."/>
            <person name="Ohm R."/>
            <person name="Pangilinan J."/>
            <person name="Park H.-J."/>
            <person name="Ramirez L."/>
            <person name="Alfaro M."/>
            <person name="Sun H."/>
            <person name="Tritt A."/>
            <person name="Yoshinaga Y."/>
            <person name="Zwiers L.-H."/>
            <person name="Turgeon B."/>
            <person name="Goodwin S."/>
            <person name="Spatafora J."/>
            <person name="Crous P."/>
            <person name="Grigoriev I."/>
        </authorList>
    </citation>
    <scope>NUCLEOTIDE SEQUENCE</scope>
    <source>
        <strain evidence="2 4">CBS 304.34</strain>
    </source>
</reference>
<proteinExistence type="predicted"/>
<keyword evidence="3" id="KW-1185">Reference proteome</keyword>
<feature type="region of interest" description="Disordered" evidence="1">
    <location>
        <begin position="1"/>
        <end position="32"/>
    </location>
</feature>
<evidence type="ECO:0000256" key="1">
    <source>
        <dbReference type="SAM" id="MobiDB-lite"/>
    </source>
</evidence>
<organism evidence="2">
    <name type="scientific">Mytilinidion resinicola</name>
    <dbReference type="NCBI Taxonomy" id="574789"/>
    <lineage>
        <taxon>Eukaryota</taxon>
        <taxon>Fungi</taxon>
        <taxon>Dikarya</taxon>
        <taxon>Ascomycota</taxon>
        <taxon>Pezizomycotina</taxon>
        <taxon>Dothideomycetes</taxon>
        <taxon>Pleosporomycetidae</taxon>
        <taxon>Mytilinidiales</taxon>
        <taxon>Mytilinidiaceae</taxon>
        <taxon>Mytilinidion</taxon>
    </lineage>
</organism>
<reference evidence="4" key="3">
    <citation type="submission" date="2025-04" db="UniProtKB">
        <authorList>
            <consortium name="RefSeq"/>
        </authorList>
    </citation>
    <scope>IDENTIFICATION</scope>
    <source>
        <strain evidence="4">CBS 304.34</strain>
    </source>
</reference>
<sequence>MASTTMPSLKHPRSDHSPQSGKRRRLAGRNLEEKPALLDISMEELSKRHTFEAALSNLHLVEPERASPIIPDDCPEQTVVTGFLYELSASRPATYQFAKFPTHDAGVVYGFGGYNCPSTPSATGTGVGNQSQSGSNTSAPTEDGDLYPSRYRVYRGLGKRRRDIFEIQQGPGLPLAKRQVTTWNHVRRLFLSQFPQVPVSRKRVLRDEAELKEVEEVQRRVKRRATYKDNVKTFSTLMHRVPQEVRDMIFANVVREPNGLRYDPSSNTVLSRNGSKRTTVLEKISPTISRQSRNVHLKTNQITFPNIFAYRKAMEEMPQDQKESLRHIKVYGNWAEPYWREFLVVGGRNVVRTGIDELLQLYNTLPALKSITMVIHAWNWGTRREFDDSSRIAEILTELRGKGELPSRKKLAIVPLIGDEPEIPYTCWGDNSVKVDEETEKEMVAAAKKWVRNED</sequence>
<evidence type="ECO:0000313" key="3">
    <source>
        <dbReference type="Proteomes" id="UP000504636"/>
    </source>
</evidence>
<accession>A0A6A6Z9Y2</accession>
<dbReference type="RefSeq" id="XP_033584049.1">
    <property type="nucleotide sequence ID" value="XM_033724704.1"/>
</dbReference>
<dbReference type="AlphaFoldDB" id="A0A6A6Z9Y2"/>
<dbReference type="OrthoDB" id="10389432at2759"/>
<name>A0A6A6Z9Y2_9PEZI</name>
<dbReference type="GeneID" id="54465597"/>
<dbReference type="Proteomes" id="UP000504636">
    <property type="component" value="Unplaced"/>
</dbReference>